<dbReference type="InterPro" id="IPR005471">
    <property type="entry name" value="Tscrpt_reg_IclR_N"/>
</dbReference>
<keyword evidence="3" id="KW-0804">Transcription</keyword>
<gene>
    <name evidence="6" type="ORF">Q3V37_23465</name>
</gene>
<dbReference type="SMART" id="SM00346">
    <property type="entry name" value="HTH_ICLR"/>
    <property type="match status" value="1"/>
</dbReference>
<organism evidence="6 7">
    <name type="scientific">Micromonospora profundi</name>
    <dbReference type="NCBI Taxonomy" id="1420889"/>
    <lineage>
        <taxon>Bacteria</taxon>
        <taxon>Bacillati</taxon>
        <taxon>Actinomycetota</taxon>
        <taxon>Actinomycetes</taxon>
        <taxon>Micromonosporales</taxon>
        <taxon>Micromonosporaceae</taxon>
        <taxon>Micromonospora</taxon>
    </lineage>
</organism>
<evidence type="ECO:0000256" key="1">
    <source>
        <dbReference type="ARBA" id="ARBA00023015"/>
    </source>
</evidence>
<dbReference type="RefSeq" id="WP_053659690.1">
    <property type="nucleotide sequence ID" value="NZ_CP130472.1"/>
</dbReference>
<dbReference type="SUPFAM" id="SSF46785">
    <property type="entry name" value="Winged helix' DNA-binding domain"/>
    <property type="match status" value="1"/>
</dbReference>
<dbReference type="Gene3D" id="1.10.10.10">
    <property type="entry name" value="Winged helix-like DNA-binding domain superfamily/Winged helix DNA-binding domain"/>
    <property type="match status" value="1"/>
</dbReference>
<dbReference type="InterPro" id="IPR036390">
    <property type="entry name" value="WH_DNA-bd_sf"/>
</dbReference>
<dbReference type="GO" id="GO:0003677">
    <property type="term" value="F:DNA binding"/>
    <property type="evidence" value="ECO:0007669"/>
    <property type="project" value="UniProtKB-KW"/>
</dbReference>
<evidence type="ECO:0000256" key="2">
    <source>
        <dbReference type="ARBA" id="ARBA00023125"/>
    </source>
</evidence>
<dbReference type="GO" id="GO:0045892">
    <property type="term" value="P:negative regulation of DNA-templated transcription"/>
    <property type="evidence" value="ECO:0007669"/>
    <property type="project" value="TreeGrafter"/>
</dbReference>
<dbReference type="InterPro" id="IPR014757">
    <property type="entry name" value="Tscrpt_reg_IclR_C"/>
</dbReference>
<dbReference type="InterPro" id="IPR029016">
    <property type="entry name" value="GAF-like_dom_sf"/>
</dbReference>
<evidence type="ECO:0000313" key="6">
    <source>
        <dbReference type="EMBL" id="WLS44329.1"/>
    </source>
</evidence>
<dbReference type="Pfam" id="PF09339">
    <property type="entry name" value="HTH_IclR"/>
    <property type="match status" value="1"/>
</dbReference>
<dbReference type="PANTHER" id="PTHR30136:SF24">
    <property type="entry name" value="HTH-TYPE TRANSCRIPTIONAL REPRESSOR ALLR"/>
    <property type="match status" value="1"/>
</dbReference>
<feature type="domain" description="IclR-ED" evidence="5">
    <location>
        <begin position="61"/>
        <end position="244"/>
    </location>
</feature>
<proteinExistence type="predicted"/>
<dbReference type="SUPFAM" id="SSF55781">
    <property type="entry name" value="GAF domain-like"/>
    <property type="match status" value="1"/>
</dbReference>
<evidence type="ECO:0000256" key="3">
    <source>
        <dbReference type="ARBA" id="ARBA00023163"/>
    </source>
</evidence>
<protein>
    <submittedName>
        <fullName evidence="6">IclR family transcriptional regulator</fullName>
    </submittedName>
</protein>
<sequence>MSEGVDRAMRVLELLAREPAQLGAVATDLGVHKSTALRLLQTLEAGGFARRSDGGWAVGLRLIDLAQQALDSLDVRAVARPHLAALGRDCGHTIHLAQLVDDDLVYVDKIEARGQVRMYSRIGRTAPWHASGVGKVVLAYSPQSRLTRLVDGAELRAYTPATICEPAALRAELATVAEQGWAADDGEFETLITCVAAPVRQADGSVTAAVSVTAPTVVATLADLRGLLPRLLDTTRQISRDLGWRTQ</sequence>
<feature type="domain" description="HTH iclR-type" evidence="4">
    <location>
        <begin position="2"/>
        <end position="60"/>
    </location>
</feature>
<dbReference type="EMBL" id="CP130472">
    <property type="protein sequence ID" value="WLS44329.1"/>
    <property type="molecule type" value="Genomic_DNA"/>
</dbReference>
<name>A0AAJ6HU81_9ACTN</name>
<dbReference type="PANTHER" id="PTHR30136">
    <property type="entry name" value="HELIX-TURN-HELIX TRANSCRIPTIONAL REGULATOR, ICLR FAMILY"/>
    <property type="match status" value="1"/>
</dbReference>
<dbReference type="Gene3D" id="3.30.450.40">
    <property type="match status" value="1"/>
</dbReference>
<evidence type="ECO:0000259" key="5">
    <source>
        <dbReference type="PROSITE" id="PS51078"/>
    </source>
</evidence>
<dbReference type="AlphaFoldDB" id="A0AAJ6HU81"/>
<dbReference type="Proteomes" id="UP001235874">
    <property type="component" value="Chromosome"/>
</dbReference>
<evidence type="ECO:0000313" key="7">
    <source>
        <dbReference type="Proteomes" id="UP001235874"/>
    </source>
</evidence>
<evidence type="ECO:0000259" key="4">
    <source>
        <dbReference type="PROSITE" id="PS51077"/>
    </source>
</evidence>
<dbReference type="Pfam" id="PF01614">
    <property type="entry name" value="IclR_C"/>
    <property type="match status" value="1"/>
</dbReference>
<keyword evidence="2" id="KW-0238">DNA-binding</keyword>
<keyword evidence="7" id="KW-1185">Reference proteome</keyword>
<dbReference type="PROSITE" id="PS51078">
    <property type="entry name" value="ICLR_ED"/>
    <property type="match status" value="1"/>
</dbReference>
<dbReference type="InterPro" id="IPR050707">
    <property type="entry name" value="HTH_MetabolicPath_Reg"/>
</dbReference>
<keyword evidence="1" id="KW-0805">Transcription regulation</keyword>
<dbReference type="GO" id="GO:0003700">
    <property type="term" value="F:DNA-binding transcription factor activity"/>
    <property type="evidence" value="ECO:0007669"/>
    <property type="project" value="TreeGrafter"/>
</dbReference>
<dbReference type="KEGG" id="mprn:Q3V37_23465"/>
<dbReference type="InterPro" id="IPR036388">
    <property type="entry name" value="WH-like_DNA-bd_sf"/>
</dbReference>
<dbReference type="PROSITE" id="PS51077">
    <property type="entry name" value="HTH_ICLR"/>
    <property type="match status" value="1"/>
</dbReference>
<accession>A0AAJ6HU81</accession>
<reference evidence="6 7" key="1">
    <citation type="submission" date="2023-07" db="EMBL/GenBank/DDBJ databases">
        <title>Micromonospora profundi TRM 95458 converts glycerol to a new osmotic compound.</title>
        <authorList>
            <person name="Lu D."/>
        </authorList>
    </citation>
    <scope>NUCLEOTIDE SEQUENCE [LARGE SCALE GENOMIC DNA]</scope>
    <source>
        <strain evidence="6 7">TRM95458</strain>
    </source>
</reference>